<evidence type="ECO:0000256" key="4">
    <source>
        <dbReference type="ARBA" id="ARBA00022475"/>
    </source>
</evidence>
<accession>A0A7W8VGN5</accession>
<evidence type="ECO:0000256" key="9">
    <source>
        <dbReference type="SAM" id="Phobius"/>
    </source>
</evidence>
<dbReference type="EMBL" id="JACHDB010000001">
    <property type="protein sequence ID" value="MBB5435144.1"/>
    <property type="molecule type" value="Genomic_DNA"/>
</dbReference>
<feature type="region of interest" description="Disordered" evidence="8">
    <location>
        <begin position="473"/>
        <end position="505"/>
    </location>
</feature>
<feature type="transmembrane region" description="Helical" evidence="9">
    <location>
        <begin position="293"/>
        <end position="312"/>
    </location>
</feature>
<evidence type="ECO:0000256" key="6">
    <source>
        <dbReference type="ARBA" id="ARBA00022989"/>
    </source>
</evidence>
<dbReference type="GO" id="GO:0005886">
    <property type="term" value="C:plasma membrane"/>
    <property type="evidence" value="ECO:0007669"/>
    <property type="project" value="UniProtKB-SubCell"/>
</dbReference>
<sequence length="505" mass="53636">MAEPERFKGAALTLRAAIGTYFGWFYVLATALFLGLALWLMASRFGRLRLGPDTARPEFGLFSWVAMIFTAGMGIGLVTYGVYEPVAHTGDPFVSEAGEPATTAMRYALFHWGLHPWAVYIVPGLALGYFCFRKGLPMRPASALYPLIGDRINGWIGNLIDILAVFTTLVGMATSLGLGTRQIGSGLSGAFGLHDGAALHLVIIAVVTAVAVVSVLAGLDRGIRRMAVLTLWTAGALLAVVVALGPKLFMIGAAVSGLGEYLQNIVQMSLTFVPPGTDPQAQEFSSRWSLFYWGWWVSWSPFVGMFLARISYGRTVREFIAACLFAPLGITVVWFGAFGGAGIFHHLQDGTPSADGGPGAAVFELLHAFGLSEPAYAALVVFTIIVLAAFYITSADSASLVVDMLTNGGDPHPVRLQRVFWSSLIGVIAIVLLLAGGDAAVQALEAAAVCAALPFCAVLVLMAVSLVTAVRQDAAGAEESRPEPGRPRTMRTDPSVPPEGSRPRR</sequence>
<feature type="transmembrane region" description="Helical" evidence="9">
    <location>
        <begin position="319"/>
        <end position="344"/>
    </location>
</feature>
<evidence type="ECO:0000256" key="5">
    <source>
        <dbReference type="ARBA" id="ARBA00022692"/>
    </source>
</evidence>
<dbReference type="RefSeq" id="WP_376769086.1">
    <property type="nucleotide sequence ID" value="NZ_BAAAJD010000105.1"/>
</dbReference>
<feature type="transmembrane region" description="Helical" evidence="9">
    <location>
        <begin position="375"/>
        <end position="398"/>
    </location>
</feature>
<keyword evidence="11" id="KW-1185">Reference proteome</keyword>
<keyword evidence="3" id="KW-0813">Transport</keyword>
<comment type="similarity">
    <text evidence="2">Belongs to the BCCT transporter (TC 2.A.15) family.</text>
</comment>
<name>A0A7W8VGN5_9ACTN</name>
<feature type="transmembrane region" description="Helical" evidence="9">
    <location>
        <begin position="114"/>
        <end position="132"/>
    </location>
</feature>
<evidence type="ECO:0000256" key="1">
    <source>
        <dbReference type="ARBA" id="ARBA00004651"/>
    </source>
</evidence>
<comment type="subcellular location">
    <subcellularLocation>
        <location evidence="1">Cell membrane</location>
        <topology evidence="1">Multi-pass membrane protein</topology>
    </subcellularLocation>
</comment>
<proteinExistence type="inferred from homology"/>
<organism evidence="10 11">
    <name type="scientific">Nocardiopsis composta</name>
    <dbReference type="NCBI Taxonomy" id="157465"/>
    <lineage>
        <taxon>Bacteria</taxon>
        <taxon>Bacillati</taxon>
        <taxon>Actinomycetota</taxon>
        <taxon>Actinomycetes</taxon>
        <taxon>Streptosporangiales</taxon>
        <taxon>Nocardiopsidaceae</taxon>
        <taxon>Nocardiopsis</taxon>
    </lineage>
</organism>
<protein>
    <submittedName>
        <fullName evidence="10">Choline/glycine/proline betaine transport protein</fullName>
    </submittedName>
</protein>
<gene>
    <name evidence="10" type="ORF">HDA36_005228</name>
</gene>
<dbReference type="AlphaFoldDB" id="A0A7W8VGN5"/>
<dbReference type="InterPro" id="IPR000060">
    <property type="entry name" value="BCCT_transptr"/>
</dbReference>
<keyword evidence="7 9" id="KW-0472">Membrane</keyword>
<dbReference type="PANTHER" id="PTHR30047:SF7">
    <property type="entry name" value="HIGH-AFFINITY CHOLINE TRANSPORT PROTEIN"/>
    <property type="match status" value="1"/>
</dbReference>
<dbReference type="Proteomes" id="UP000572635">
    <property type="component" value="Unassembled WGS sequence"/>
</dbReference>
<evidence type="ECO:0000256" key="7">
    <source>
        <dbReference type="ARBA" id="ARBA00023136"/>
    </source>
</evidence>
<evidence type="ECO:0000256" key="8">
    <source>
        <dbReference type="SAM" id="MobiDB-lite"/>
    </source>
</evidence>
<dbReference type="GO" id="GO:0022857">
    <property type="term" value="F:transmembrane transporter activity"/>
    <property type="evidence" value="ECO:0007669"/>
    <property type="project" value="InterPro"/>
</dbReference>
<feature type="transmembrane region" description="Helical" evidence="9">
    <location>
        <begin position="446"/>
        <end position="470"/>
    </location>
</feature>
<keyword evidence="5 9" id="KW-0812">Transmembrane</keyword>
<feature type="transmembrane region" description="Helical" evidence="9">
    <location>
        <begin position="61"/>
        <end position="83"/>
    </location>
</feature>
<evidence type="ECO:0000313" key="11">
    <source>
        <dbReference type="Proteomes" id="UP000572635"/>
    </source>
</evidence>
<feature type="transmembrane region" description="Helical" evidence="9">
    <location>
        <begin position="152"/>
        <end position="178"/>
    </location>
</feature>
<evidence type="ECO:0000256" key="3">
    <source>
        <dbReference type="ARBA" id="ARBA00022448"/>
    </source>
</evidence>
<keyword evidence="4" id="KW-1003">Cell membrane</keyword>
<dbReference type="PANTHER" id="PTHR30047">
    <property type="entry name" value="HIGH-AFFINITY CHOLINE TRANSPORT PROTEIN-RELATED"/>
    <property type="match status" value="1"/>
</dbReference>
<feature type="transmembrane region" description="Helical" evidence="9">
    <location>
        <begin position="198"/>
        <end position="219"/>
    </location>
</feature>
<feature type="transmembrane region" description="Helical" evidence="9">
    <location>
        <begin position="226"/>
        <end position="245"/>
    </location>
</feature>
<evidence type="ECO:0000313" key="10">
    <source>
        <dbReference type="EMBL" id="MBB5435144.1"/>
    </source>
</evidence>
<dbReference type="NCBIfam" id="TIGR00842">
    <property type="entry name" value="bcct"/>
    <property type="match status" value="1"/>
</dbReference>
<evidence type="ECO:0000256" key="2">
    <source>
        <dbReference type="ARBA" id="ARBA00005658"/>
    </source>
</evidence>
<reference evidence="10 11" key="1">
    <citation type="submission" date="2020-08" db="EMBL/GenBank/DDBJ databases">
        <title>Sequencing the genomes of 1000 actinobacteria strains.</title>
        <authorList>
            <person name="Klenk H.-P."/>
        </authorList>
    </citation>
    <scope>NUCLEOTIDE SEQUENCE [LARGE SCALE GENOMIC DNA]</scope>
    <source>
        <strain evidence="10 11">DSM 44551</strain>
    </source>
</reference>
<comment type="caution">
    <text evidence="10">The sequence shown here is derived from an EMBL/GenBank/DDBJ whole genome shotgun (WGS) entry which is preliminary data.</text>
</comment>
<feature type="transmembrane region" description="Helical" evidence="9">
    <location>
        <begin position="419"/>
        <end position="440"/>
    </location>
</feature>
<keyword evidence="6 9" id="KW-1133">Transmembrane helix</keyword>
<feature type="transmembrane region" description="Helical" evidence="9">
    <location>
        <begin position="21"/>
        <end position="40"/>
    </location>
</feature>
<dbReference type="Pfam" id="PF02028">
    <property type="entry name" value="BCCT"/>
    <property type="match status" value="1"/>
</dbReference>